<evidence type="ECO:0000313" key="1">
    <source>
        <dbReference type="EMBL" id="URZ12423.1"/>
    </source>
</evidence>
<accession>A0A1S8M997</accession>
<reference evidence="1 2" key="1">
    <citation type="submission" date="2022-04" db="EMBL/GenBank/DDBJ databases">
        <title>Genome sequence of C. roseum typestrain.</title>
        <authorList>
            <person name="Poehlein A."/>
            <person name="Schoch T."/>
            <person name="Duerre P."/>
            <person name="Daniel R."/>
        </authorList>
    </citation>
    <scope>NUCLEOTIDE SEQUENCE [LARGE SCALE GENOMIC DNA]</scope>
    <source>
        <strain evidence="1 2">DSM 7320</strain>
    </source>
</reference>
<dbReference type="Proteomes" id="UP000190951">
    <property type="component" value="Chromosome"/>
</dbReference>
<sequence>MSINKLKRILAVLSLVIAIVSVILILNVFLRVIPFIKLGGLPLLIPIYVSPLGVIIGILSLIKNKNMTGLLGVIMNLALVLCELIFIFFAPRILFH</sequence>
<dbReference type="KEGG" id="crw:CROST_031450"/>
<protein>
    <submittedName>
        <fullName evidence="1">Uncharacterized protein</fullName>
    </submittedName>
</protein>
<dbReference type="STRING" id="84029.CROST_09690"/>
<keyword evidence="2" id="KW-1185">Reference proteome</keyword>
<gene>
    <name evidence="1" type="ORF">CROST_031450</name>
</gene>
<proteinExistence type="predicted"/>
<evidence type="ECO:0000313" key="2">
    <source>
        <dbReference type="Proteomes" id="UP000190951"/>
    </source>
</evidence>
<dbReference type="RefSeq" id="WP_077833833.1">
    <property type="nucleotide sequence ID" value="NZ_CP096983.1"/>
</dbReference>
<dbReference type="AlphaFoldDB" id="A0A1S8M997"/>
<organism evidence="1 2">
    <name type="scientific">Clostridium felsineum</name>
    <dbReference type="NCBI Taxonomy" id="36839"/>
    <lineage>
        <taxon>Bacteria</taxon>
        <taxon>Bacillati</taxon>
        <taxon>Bacillota</taxon>
        <taxon>Clostridia</taxon>
        <taxon>Eubacteriales</taxon>
        <taxon>Clostridiaceae</taxon>
        <taxon>Clostridium</taxon>
    </lineage>
</organism>
<name>A0A1S8M997_9CLOT</name>
<dbReference type="EMBL" id="CP096983">
    <property type="protein sequence ID" value="URZ12423.1"/>
    <property type="molecule type" value="Genomic_DNA"/>
</dbReference>